<dbReference type="Proteomes" id="UP000684084">
    <property type="component" value="Unassembled WGS sequence"/>
</dbReference>
<protein>
    <submittedName>
        <fullName evidence="1">Uncharacterized protein</fullName>
    </submittedName>
</protein>
<organism evidence="1 2">
    <name type="scientific">Rhizophagus irregularis</name>
    <dbReference type="NCBI Taxonomy" id="588596"/>
    <lineage>
        <taxon>Eukaryota</taxon>
        <taxon>Fungi</taxon>
        <taxon>Fungi incertae sedis</taxon>
        <taxon>Mucoromycota</taxon>
        <taxon>Glomeromycotina</taxon>
        <taxon>Glomeromycetes</taxon>
        <taxon>Glomerales</taxon>
        <taxon>Glomeraceae</taxon>
        <taxon>Rhizophagus</taxon>
    </lineage>
</organism>
<dbReference type="EMBL" id="CAGKOT010000020">
    <property type="protein sequence ID" value="CAB5364592.1"/>
    <property type="molecule type" value="Genomic_DNA"/>
</dbReference>
<dbReference type="OrthoDB" id="2441313at2759"/>
<comment type="caution">
    <text evidence="1">The sequence shown here is derived from an EMBL/GenBank/DDBJ whole genome shotgun (WGS) entry which is preliminary data.</text>
</comment>
<evidence type="ECO:0000313" key="1">
    <source>
        <dbReference type="EMBL" id="CAB5364592.1"/>
    </source>
</evidence>
<proteinExistence type="predicted"/>
<name>A0A915Z8F3_9GLOM</name>
<accession>A0A915Z8F3</accession>
<sequence>MDENQLEMILNTIQSQSPNSTIRNNQRNNLILIIQQLPDDQLLSAAHLISTMRYPKGPNKGKIYSLYLQKKAYESITQSLYKHQPTYKSLQESNTKLKADFKKLHRQNQTLIRKTQSLGVQNRHLHNQKSNYISKIRSLVRCSHQISNATFQKKIKSIFEVNKCSYTSNTVWLATSISQVGQVSLHSTVECMKLIYEFLIGEPHKIGYQFQHCVLGIKTFQNYMLMLKSVKLPMPQYLELWLMNQQEVKPKILLCVINSGIKKTRHQL</sequence>
<reference evidence="1" key="1">
    <citation type="submission" date="2020-05" db="EMBL/GenBank/DDBJ databases">
        <authorList>
            <person name="Rincon C."/>
            <person name="Sanders R I."/>
            <person name="Robbins C."/>
            <person name="Chaturvedi A."/>
        </authorList>
    </citation>
    <scope>NUCLEOTIDE SEQUENCE</scope>
    <source>
        <strain evidence="1">CHB12</strain>
    </source>
</reference>
<gene>
    <name evidence="1" type="ORF">CHRIB12_LOCUS10017</name>
</gene>
<evidence type="ECO:0000313" key="2">
    <source>
        <dbReference type="Proteomes" id="UP000684084"/>
    </source>
</evidence>
<dbReference type="AlphaFoldDB" id="A0A915Z8F3"/>